<name>A0A8T0GEZ1_CERPU</name>
<dbReference type="AlphaFoldDB" id="A0A8T0GEZ1"/>
<organism evidence="1 2">
    <name type="scientific">Ceratodon purpureus</name>
    <name type="common">Fire moss</name>
    <name type="synonym">Dicranum purpureum</name>
    <dbReference type="NCBI Taxonomy" id="3225"/>
    <lineage>
        <taxon>Eukaryota</taxon>
        <taxon>Viridiplantae</taxon>
        <taxon>Streptophyta</taxon>
        <taxon>Embryophyta</taxon>
        <taxon>Bryophyta</taxon>
        <taxon>Bryophytina</taxon>
        <taxon>Bryopsida</taxon>
        <taxon>Dicranidae</taxon>
        <taxon>Pseudoditrichales</taxon>
        <taxon>Ditrichaceae</taxon>
        <taxon>Ceratodon</taxon>
    </lineage>
</organism>
<dbReference type="Proteomes" id="UP000822688">
    <property type="component" value="Chromosome 11"/>
</dbReference>
<protein>
    <submittedName>
        <fullName evidence="1">Uncharacterized protein</fullName>
    </submittedName>
</protein>
<reference evidence="1 2" key="1">
    <citation type="submission" date="2020-06" db="EMBL/GenBank/DDBJ databases">
        <title>WGS assembly of Ceratodon purpureus strain R40.</title>
        <authorList>
            <person name="Carey S.B."/>
            <person name="Jenkins J."/>
            <person name="Shu S."/>
            <person name="Lovell J.T."/>
            <person name="Sreedasyam A."/>
            <person name="Maumus F."/>
            <person name="Tiley G.P."/>
            <person name="Fernandez-Pozo N."/>
            <person name="Barry K."/>
            <person name="Chen C."/>
            <person name="Wang M."/>
            <person name="Lipzen A."/>
            <person name="Daum C."/>
            <person name="Saski C.A."/>
            <person name="Payton A.C."/>
            <person name="Mcbreen J.C."/>
            <person name="Conrad R.E."/>
            <person name="Kollar L.M."/>
            <person name="Olsson S."/>
            <person name="Huttunen S."/>
            <person name="Landis J.B."/>
            <person name="Wickett N.J."/>
            <person name="Johnson M.G."/>
            <person name="Rensing S.A."/>
            <person name="Grimwood J."/>
            <person name="Schmutz J."/>
            <person name="Mcdaniel S.F."/>
        </authorList>
    </citation>
    <scope>NUCLEOTIDE SEQUENCE [LARGE SCALE GENOMIC DNA]</scope>
    <source>
        <strain evidence="1 2">R40</strain>
    </source>
</reference>
<evidence type="ECO:0000313" key="2">
    <source>
        <dbReference type="Proteomes" id="UP000822688"/>
    </source>
</evidence>
<keyword evidence="2" id="KW-1185">Reference proteome</keyword>
<gene>
    <name evidence="1" type="ORF">KC19_11G101800</name>
</gene>
<evidence type="ECO:0000313" key="1">
    <source>
        <dbReference type="EMBL" id="KAG0557097.1"/>
    </source>
</evidence>
<comment type="caution">
    <text evidence="1">The sequence shown here is derived from an EMBL/GenBank/DDBJ whole genome shotgun (WGS) entry which is preliminary data.</text>
</comment>
<accession>A0A8T0GEZ1</accession>
<proteinExistence type="predicted"/>
<dbReference type="EMBL" id="CM026432">
    <property type="protein sequence ID" value="KAG0557097.1"/>
    <property type="molecule type" value="Genomic_DNA"/>
</dbReference>
<sequence>MSESTNRSSVVLANSLKVTFENHCEFSDILEMACFYWLGFVVCRAHVAPVDLRRYLRSCKILRCNRQIWNDLNILVFLVYVYHARIHPVSPPHSLLLLMDTLKNPRRPSVL</sequence>